<sequence>MLRGQSRISNVSWGYGKYFRGQFMRILVAATMAVSALAIGAMALFSPAVTQSAPPQQQPFVGELKLTGYGACPVGWMPADGQLLPVAGPGEALFALYGTAFGGDGETNFALPDLRGSAPIHMGQAPGMPLYTLGQRSSETSFTLTIQNMPSHSHTVHATNQMSDKGGPQDRYLGAGVGADDIYHDGPANKTMAAGMIDKSGGGEPVNYRGPFVVMQWCVAVDGIQPVLDRG</sequence>
<dbReference type="EMBL" id="BMGH01000001">
    <property type="protein sequence ID" value="GGC97357.1"/>
    <property type="molecule type" value="Genomic_DNA"/>
</dbReference>
<evidence type="ECO:0000313" key="3">
    <source>
        <dbReference type="Proteomes" id="UP000613582"/>
    </source>
</evidence>
<dbReference type="Proteomes" id="UP000613582">
    <property type="component" value="Unassembled WGS sequence"/>
</dbReference>
<feature type="domain" description="Phage tail collar" evidence="1">
    <location>
        <begin position="62"/>
        <end position="119"/>
    </location>
</feature>
<dbReference type="SUPFAM" id="SSF88874">
    <property type="entry name" value="Receptor-binding domain of short tail fibre protein gp12"/>
    <property type="match status" value="1"/>
</dbReference>
<proteinExistence type="predicted"/>
<name>A0A8J2V1E4_9PROT</name>
<evidence type="ECO:0000259" key="1">
    <source>
        <dbReference type="Pfam" id="PF07484"/>
    </source>
</evidence>
<evidence type="ECO:0000313" key="2">
    <source>
        <dbReference type="EMBL" id="GGC97357.1"/>
    </source>
</evidence>
<reference evidence="2" key="1">
    <citation type="journal article" date="2014" name="Int. J. Syst. Evol. Microbiol.">
        <title>Complete genome sequence of Corynebacterium casei LMG S-19264T (=DSM 44701T), isolated from a smear-ripened cheese.</title>
        <authorList>
            <consortium name="US DOE Joint Genome Institute (JGI-PGF)"/>
            <person name="Walter F."/>
            <person name="Albersmeier A."/>
            <person name="Kalinowski J."/>
            <person name="Ruckert C."/>
        </authorList>
    </citation>
    <scope>NUCLEOTIDE SEQUENCE</scope>
    <source>
        <strain evidence="2">CGMCC 1.12921</strain>
    </source>
</reference>
<dbReference type="InterPro" id="IPR011083">
    <property type="entry name" value="Phage_tail_collar_dom"/>
</dbReference>
<dbReference type="Gene3D" id="3.90.1340.10">
    <property type="entry name" value="Phage tail collar domain"/>
    <property type="match status" value="1"/>
</dbReference>
<gene>
    <name evidence="2" type="ORF">GCM10011342_02860</name>
</gene>
<reference evidence="2" key="2">
    <citation type="submission" date="2020-09" db="EMBL/GenBank/DDBJ databases">
        <authorList>
            <person name="Sun Q."/>
            <person name="Zhou Y."/>
        </authorList>
    </citation>
    <scope>NUCLEOTIDE SEQUENCE</scope>
    <source>
        <strain evidence="2">CGMCC 1.12921</strain>
    </source>
</reference>
<dbReference type="InterPro" id="IPR037053">
    <property type="entry name" value="Phage_tail_collar_dom_sf"/>
</dbReference>
<accession>A0A8J2V1E4</accession>
<protein>
    <recommendedName>
        <fullName evidence="1">Phage tail collar domain-containing protein</fullName>
    </recommendedName>
</protein>
<keyword evidence="3" id="KW-1185">Reference proteome</keyword>
<comment type="caution">
    <text evidence="2">The sequence shown here is derived from an EMBL/GenBank/DDBJ whole genome shotgun (WGS) entry which is preliminary data.</text>
</comment>
<organism evidence="2 3">
    <name type="scientific">Aquisalinus flavus</name>
    <dbReference type="NCBI Taxonomy" id="1526572"/>
    <lineage>
        <taxon>Bacteria</taxon>
        <taxon>Pseudomonadati</taxon>
        <taxon>Pseudomonadota</taxon>
        <taxon>Alphaproteobacteria</taxon>
        <taxon>Parvularculales</taxon>
        <taxon>Parvularculaceae</taxon>
        <taxon>Aquisalinus</taxon>
    </lineage>
</organism>
<dbReference type="AlphaFoldDB" id="A0A8J2V1E4"/>
<dbReference type="Pfam" id="PF07484">
    <property type="entry name" value="Collar"/>
    <property type="match status" value="1"/>
</dbReference>